<feature type="transmembrane region" description="Helical" evidence="9">
    <location>
        <begin position="7"/>
        <end position="29"/>
    </location>
</feature>
<feature type="transmembrane region" description="Helical" evidence="9">
    <location>
        <begin position="91"/>
        <end position="117"/>
    </location>
</feature>
<dbReference type="Pfam" id="PF07730">
    <property type="entry name" value="HisKA_3"/>
    <property type="match status" value="1"/>
</dbReference>
<feature type="domain" description="Histidine kinase/HSP90-like ATPase" evidence="10">
    <location>
        <begin position="377"/>
        <end position="464"/>
    </location>
</feature>
<keyword evidence="4" id="KW-0808">Transferase</keyword>
<feature type="transmembrane region" description="Helical" evidence="9">
    <location>
        <begin position="169"/>
        <end position="196"/>
    </location>
</feature>
<keyword evidence="3" id="KW-0597">Phosphoprotein</keyword>
<evidence type="ECO:0000256" key="1">
    <source>
        <dbReference type="ARBA" id="ARBA00000085"/>
    </source>
</evidence>
<dbReference type="SUPFAM" id="SSF55874">
    <property type="entry name" value="ATPase domain of HSP90 chaperone/DNA topoisomerase II/histidine kinase"/>
    <property type="match status" value="1"/>
</dbReference>
<reference evidence="12" key="1">
    <citation type="journal article" date="2019" name="Int. J. Syst. Evol. Microbiol.">
        <title>The Global Catalogue of Microorganisms (GCM) 10K type strain sequencing project: providing services to taxonomists for standard genome sequencing and annotation.</title>
        <authorList>
            <consortium name="The Broad Institute Genomics Platform"/>
            <consortium name="The Broad Institute Genome Sequencing Center for Infectious Disease"/>
            <person name="Wu L."/>
            <person name="Ma J."/>
        </authorList>
    </citation>
    <scope>NUCLEOTIDE SEQUENCE [LARGE SCALE GENOMIC DNA]</scope>
    <source>
        <strain evidence="12">CGMCC 1.12477</strain>
    </source>
</reference>
<evidence type="ECO:0000313" key="12">
    <source>
        <dbReference type="Proteomes" id="UP001597351"/>
    </source>
</evidence>
<organism evidence="11 12">
    <name type="scientific">Nocardioides aestuarii</name>
    <dbReference type="NCBI Taxonomy" id="252231"/>
    <lineage>
        <taxon>Bacteria</taxon>
        <taxon>Bacillati</taxon>
        <taxon>Actinomycetota</taxon>
        <taxon>Actinomycetes</taxon>
        <taxon>Propionibacteriales</taxon>
        <taxon>Nocardioidaceae</taxon>
        <taxon>Nocardioides</taxon>
    </lineage>
</organism>
<feature type="transmembrane region" description="Helical" evidence="9">
    <location>
        <begin position="208"/>
        <end position="227"/>
    </location>
</feature>
<gene>
    <name evidence="11" type="ORF">ACFSDE_07980</name>
</gene>
<keyword evidence="7" id="KW-0067">ATP-binding</keyword>
<evidence type="ECO:0000256" key="9">
    <source>
        <dbReference type="SAM" id="Phobius"/>
    </source>
</evidence>
<proteinExistence type="predicted"/>
<evidence type="ECO:0000256" key="2">
    <source>
        <dbReference type="ARBA" id="ARBA00012438"/>
    </source>
</evidence>
<dbReference type="InterPro" id="IPR036890">
    <property type="entry name" value="HATPase_C_sf"/>
</dbReference>
<dbReference type="EMBL" id="JBHUGD010000003">
    <property type="protein sequence ID" value="MFD1946726.1"/>
    <property type="molecule type" value="Genomic_DNA"/>
</dbReference>
<feature type="transmembrane region" description="Helical" evidence="9">
    <location>
        <begin position="233"/>
        <end position="251"/>
    </location>
</feature>
<dbReference type="PANTHER" id="PTHR24421:SF10">
    <property type="entry name" value="NITRATE_NITRITE SENSOR PROTEIN NARQ"/>
    <property type="match status" value="1"/>
</dbReference>
<keyword evidence="9" id="KW-1133">Transmembrane helix</keyword>
<dbReference type="Pfam" id="PF02518">
    <property type="entry name" value="HATPase_c"/>
    <property type="match status" value="1"/>
</dbReference>
<evidence type="ECO:0000259" key="10">
    <source>
        <dbReference type="SMART" id="SM00387"/>
    </source>
</evidence>
<keyword evidence="8" id="KW-0902">Two-component regulatory system</keyword>
<dbReference type="InterPro" id="IPR050482">
    <property type="entry name" value="Sensor_HK_TwoCompSys"/>
</dbReference>
<keyword evidence="5" id="KW-0547">Nucleotide-binding</keyword>
<evidence type="ECO:0000256" key="6">
    <source>
        <dbReference type="ARBA" id="ARBA00022777"/>
    </source>
</evidence>
<protein>
    <recommendedName>
        <fullName evidence="2">histidine kinase</fullName>
        <ecNumber evidence="2">2.7.13.3</ecNumber>
    </recommendedName>
</protein>
<evidence type="ECO:0000256" key="8">
    <source>
        <dbReference type="ARBA" id="ARBA00023012"/>
    </source>
</evidence>
<accession>A0ABW4TM41</accession>
<dbReference type="SMART" id="SM00387">
    <property type="entry name" value="HATPase_c"/>
    <property type="match status" value="1"/>
</dbReference>
<comment type="catalytic activity">
    <reaction evidence="1">
        <text>ATP + protein L-histidine = ADP + protein N-phospho-L-histidine.</text>
        <dbReference type="EC" id="2.7.13.3"/>
    </reaction>
</comment>
<sequence length="464" mass="48559">MTRTGRLAWPTAIAVAVVVAVGFLCGVHVENLHNGLLGLSFTFVGALVVRHSPDPDSPGHREGRLFLLSGVASGLMFTCRQIGYAPEVPGAAWFAWCGIWPLPLVMVLTGVTIMAFPTGRLPGPLWRRLAVASAAVAVPLALMSALWPVEYGRTGVLVDHPIDLPGAEAVQGFFTVASNIAYPGFQVLWVACLLVRMLGAEKPESRQLWWFVGAAAASVVAMVLGIVVGDSPIAGLLFVSLLPVAAGISMVESSYERLVTDLRTSAQRIVTAGDDARHRLERDLHDGAQQRLVTLGLDLGSLVELAAASGNTSLSDAASRARVELLEATAELRELAQGIHPTILTEQGLVPAVERLADRSPIPVTVRARLSARLPGELEEAAYYVVSEALTNAVKHSGAGAVSIELELVADGVAVRVSDNGRGGADVGGHGLVGLADRMLMLGGRLVVDSGDGGTTVEAVLPCA</sequence>
<dbReference type="GO" id="GO:0016301">
    <property type="term" value="F:kinase activity"/>
    <property type="evidence" value="ECO:0007669"/>
    <property type="project" value="UniProtKB-KW"/>
</dbReference>
<keyword evidence="12" id="KW-1185">Reference proteome</keyword>
<evidence type="ECO:0000313" key="11">
    <source>
        <dbReference type="EMBL" id="MFD1946726.1"/>
    </source>
</evidence>
<keyword evidence="9" id="KW-0472">Membrane</keyword>
<dbReference type="InterPro" id="IPR003594">
    <property type="entry name" value="HATPase_dom"/>
</dbReference>
<evidence type="ECO:0000256" key="3">
    <source>
        <dbReference type="ARBA" id="ARBA00022553"/>
    </source>
</evidence>
<feature type="transmembrane region" description="Helical" evidence="9">
    <location>
        <begin position="129"/>
        <end position="149"/>
    </location>
</feature>
<dbReference type="Gene3D" id="3.30.565.10">
    <property type="entry name" value="Histidine kinase-like ATPase, C-terminal domain"/>
    <property type="match status" value="1"/>
</dbReference>
<dbReference type="PANTHER" id="PTHR24421">
    <property type="entry name" value="NITRATE/NITRITE SENSOR PROTEIN NARX-RELATED"/>
    <property type="match status" value="1"/>
</dbReference>
<dbReference type="RefSeq" id="WP_343917146.1">
    <property type="nucleotide sequence ID" value="NZ_BAAAJT010000002.1"/>
</dbReference>
<comment type="caution">
    <text evidence="11">The sequence shown here is derived from an EMBL/GenBank/DDBJ whole genome shotgun (WGS) entry which is preliminary data.</text>
</comment>
<keyword evidence="9" id="KW-0812">Transmembrane</keyword>
<dbReference type="EC" id="2.7.13.3" evidence="2"/>
<keyword evidence="6 11" id="KW-0418">Kinase</keyword>
<evidence type="ECO:0000256" key="7">
    <source>
        <dbReference type="ARBA" id="ARBA00022840"/>
    </source>
</evidence>
<dbReference type="InterPro" id="IPR011712">
    <property type="entry name" value="Sig_transdc_His_kin_sub3_dim/P"/>
</dbReference>
<evidence type="ECO:0000256" key="5">
    <source>
        <dbReference type="ARBA" id="ARBA00022741"/>
    </source>
</evidence>
<name>A0ABW4TM41_9ACTN</name>
<evidence type="ECO:0000256" key="4">
    <source>
        <dbReference type="ARBA" id="ARBA00022679"/>
    </source>
</evidence>
<dbReference type="Proteomes" id="UP001597351">
    <property type="component" value="Unassembled WGS sequence"/>
</dbReference>
<dbReference type="CDD" id="cd16917">
    <property type="entry name" value="HATPase_UhpB-NarQ-NarX-like"/>
    <property type="match status" value="1"/>
</dbReference>